<evidence type="ECO:0000256" key="8">
    <source>
        <dbReference type="SAM" id="MobiDB-lite"/>
    </source>
</evidence>
<organism evidence="10 11">
    <name type="scientific">Pinctada imbricata</name>
    <name type="common">Atlantic pearl-oyster</name>
    <name type="synonym">Pinctada martensii</name>
    <dbReference type="NCBI Taxonomy" id="66713"/>
    <lineage>
        <taxon>Eukaryota</taxon>
        <taxon>Metazoa</taxon>
        <taxon>Spiralia</taxon>
        <taxon>Lophotrochozoa</taxon>
        <taxon>Mollusca</taxon>
        <taxon>Bivalvia</taxon>
        <taxon>Autobranchia</taxon>
        <taxon>Pteriomorphia</taxon>
        <taxon>Pterioida</taxon>
        <taxon>Pterioidea</taxon>
        <taxon>Pteriidae</taxon>
        <taxon>Pinctada</taxon>
    </lineage>
</organism>
<dbReference type="InterPro" id="IPR053134">
    <property type="entry name" value="RNA-dir_DNA_polymerase"/>
</dbReference>
<dbReference type="GO" id="GO:0008233">
    <property type="term" value="F:peptidase activity"/>
    <property type="evidence" value="ECO:0007669"/>
    <property type="project" value="UniProtKB-KW"/>
</dbReference>
<evidence type="ECO:0000256" key="1">
    <source>
        <dbReference type="ARBA" id="ARBA00022670"/>
    </source>
</evidence>
<dbReference type="GO" id="GO:0006508">
    <property type="term" value="P:proteolysis"/>
    <property type="evidence" value="ECO:0007669"/>
    <property type="project" value="UniProtKB-KW"/>
</dbReference>
<keyword evidence="4" id="KW-0540">Nuclease</keyword>
<feature type="region of interest" description="Disordered" evidence="8">
    <location>
        <begin position="266"/>
        <end position="301"/>
    </location>
</feature>
<keyword evidence="2" id="KW-0808">Transferase</keyword>
<dbReference type="InterPro" id="IPR043502">
    <property type="entry name" value="DNA/RNA_pol_sf"/>
</dbReference>
<comment type="caution">
    <text evidence="10">The sequence shown here is derived from an EMBL/GenBank/DDBJ whole genome shotgun (WGS) entry which is preliminary data.</text>
</comment>
<evidence type="ECO:0000256" key="4">
    <source>
        <dbReference type="ARBA" id="ARBA00022722"/>
    </source>
</evidence>
<reference evidence="10" key="1">
    <citation type="submission" date="2019-08" db="EMBL/GenBank/DDBJ databases">
        <title>The improved chromosome-level genome for the pearl oyster Pinctada fucata martensii using PacBio sequencing and Hi-C.</title>
        <authorList>
            <person name="Zheng Z."/>
        </authorList>
    </citation>
    <scope>NUCLEOTIDE SEQUENCE</scope>
    <source>
        <strain evidence="10">ZZ-2019</strain>
        <tissue evidence="10">Adductor muscle</tissue>
    </source>
</reference>
<evidence type="ECO:0000256" key="7">
    <source>
        <dbReference type="ARBA" id="ARBA00022918"/>
    </source>
</evidence>
<evidence type="ECO:0000256" key="3">
    <source>
        <dbReference type="ARBA" id="ARBA00022695"/>
    </source>
</evidence>
<name>A0AA88YRR1_PINIB</name>
<dbReference type="AlphaFoldDB" id="A0AA88YRR1"/>
<dbReference type="PANTHER" id="PTHR24559:SF444">
    <property type="entry name" value="REVERSE TRANSCRIPTASE DOMAIN-CONTAINING PROTEIN"/>
    <property type="match status" value="1"/>
</dbReference>
<dbReference type="GO" id="GO:0003964">
    <property type="term" value="F:RNA-directed DNA polymerase activity"/>
    <property type="evidence" value="ECO:0007669"/>
    <property type="project" value="UniProtKB-KW"/>
</dbReference>
<keyword evidence="11" id="KW-1185">Reference proteome</keyword>
<evidence type="ECO:0000256" key="5">
    <source>
        <dbReference type="ARBA" id="ARBA00022759"/>
    </source>
</evidence>
<keyword evidence="1" id="KW-0645">Protease</keyword>
<feature type="compositionally biased region" description="Polar residues" evidence="8">
    <location>
        <begin position="277"/>
        <end position="293"/>
    </location>
</feature>
<evidence type="ECO:0000256" key="6">
    <source>
        <dbReference type="ARBA" id="ARBA00022801"/>
    </source>
</evidence>
<dbReference type="Gene3D" id="3.10.10.10">
    <property type="entry name" value="HIV Type 1 Reverse Transcriptase, subunit A, domain 1"/>
    <property type="match status" value="1"/>
</dbReference>
<evidence type="ECO:0000313" key="11">
    <source>
        <dbReference type="Proteomes" id="UP001186944"/>
    </source>
</evidence>
<dbReference type="Proteomes" id="UP001186944">
    <property type="component" value="Unassembled WGS sequence"/>
</dbReference>
<protein>
    <recommendedName>
        <fullName evidence="9">Reverse transcriptase domain-containing protein</fullName>
    </recommendedName>
</protein>
<keyword evidence="5" id="KW-0255">Endonuclease</keyword>
<gene>
    <name evidence="10" type="ORF">FSP39_007863</name>
</gene>
<dbReference type="FunFam" id="3.10.10.10:FF:000007">
    <property type="entry name" value="Retrovirus-related Pol polyprotein from transposon 17.6-like Protein"/>
    <property type="match status" value="1"/>
</dbReference>
<sequence>MEVDEPETEIKSDFEELHVPEGRRQEIIKLLKKNKDLIAKKDSDLGGTKTVQMKIDTGSHHPIKNRPYRTPLNNRKVIDEAIDEMLDAQVIRRSQSPWSFPLLVAKRKDGSDRMCVDFRTLNKIVKPISFPLPLIDDILSLIGNAKYFTTLDLRHGYWQVTLDERSKEKTAFSCHRGLFEFNRMPFGLSNAPAVFQELMNIVLQGCEGFAMAYLDDILIFTKDDPKEHIRNIQEVFNRLRQHNLKDSSDEDDIPLMELRRRLRTRAMSEKCTDMDDNTNNSNPLTKDSLSAPEQNREEEQMEIDAISGKPEKGFLQNEQASQQKTVENTSSLDSQLLMKNLIEMTKYMTSQNLKVSVS</sequence>
<dbReference type="SUPFAM" id="SSF56672">
    <property type="entry name" value="DNA/RNA polymerases"/>
    <property type="match status" value="1"/>
</dbReference>
<dbReference type="PROSITE" id="PS50878">
    <property type="entry name" value="RT_POL"/>
    <property type="match status" value="1"/>
</dbReference>
<evidence type="ECO:0000313" key="10">
    <source>
        <dbReference type="EMBL" id="KAK3107127.1"/>
    </source>
</evidence>
<keyword evidence="3" id="KW-0548">Nucleotidyltransferase</keyword>
<keyword evidence="6" id="KW-0378">Hydrolase</keyword>
<proteinExistence type="predicted"/>
<dbReference type="GO" id="GO:0004519">
    <property type="term" value="F:endonuclease activity"/>
    <property type="evidence" value="ECO:0007669"/>
    <property type="project" value="UniProtKB-KW"/>
</dbReference>
<dbReference type="InterPro" id="IPR000477">
    <property type="entry name" value="RT_dom"/>
</dbReference>
<keyword evidence="7" id="KW-0695">RNA-directed DNA polymerase</keyword>
<feature type="domain" description="Reverse transcriptase" evidence="9">
    <location>
        <begin position="86"/>
        <end position="269"/>
    </location>
</feature>
<dbReference type="EMBL" id="VSWD01000002">
    <property type="protein sequence ID" value="KAK3107127.1"/>
    <property type="molecule type" value="Genomic_DNA"/>
</dbReference>
<evidence type="ECO:0000256" key="2">
    <source>
        <dbReference type="ARBA" id="ARBA00022679"/>
    </source>
</evidence>
<dbReference type="PANTHER" id="PTHR24559">
    <property type="entry name" value="TRANSPOSON TY3-I GAG-POL POLYPROTEIN"/>
    <property type="match status" value="1"/>
</dbReference>
<dbReference type="CDD" id="cd01647">
    <property type="entry name" value="RT_LTR"/>
    <property type="match status" value="1"/>
</dbReference>
<dbReference type="Gene3D" id="3.30.70.270">
    <property type="match status" value="1"/>
</dbReference>
<dbReference type="Pfam" id="PF00078">
    <property type="entry name" value="RVT_1"/>
    <property type="match status" value="1"/>
</dbReference>
<dbReference type="InterPro" id="IPR043128">
    <property type="entry name" value="Rev_trsase/Diguanyl_cyclase"/>
</dbReference>
<accession>A0AA88YRR1</accession>
<evidence type="ECO:0000259" key="9">
    <source>
        <dbReference type="PROSITE" id="PS50878"/>
    </source>
</evidence>